<comment type="caution">
    <text evidence="2">The sequence shown here is derived from an EMBL/GenBank/DDBJ whole genome shotgun (WGS) entry which is preliminary data.</text>
</comment>
<keyword evidence="3" id="KW-1185">Reference proteome</keyword>
<proteinExistence type="predicted"/>
<feature type="region of interest" description="Disordered" evidence="1">
    <location>
        <begin position="133"/>
        <end position="159"/>
    </location>
</feature>
<protein>
    <submittedName>
        <fullName evidence="2">Uncharacterized protein</fullName>
    </submittedName>
</protein>
<dbReference type="AlphaFoldDB" id="A0A4C2AD14"/>
<gene>
    <name evidence="2" type="ORF">EVAR_101172_1</name>
</gene>
<sequence>MVPRANFFVGIARGTVPPMSRHATRLACVSRTLTYDVTFREGFGAGVPARRSAARIGAIDIPQCNTTLPLLSFSKPLQHNERGSTLAERNFVRLISPCEPRLINSCSRSGENSISENQTENSCGWEPKVMAIGNADESPNERGRRRVSLHSTMIGLPAR</sequence>
<dbReference type="EMBL" id="BGZK01002906">
    <property type="protein sequence ID" value="GBP97253.1"/>
    <property type="molecule type" value="Genomic_DNA"/>
</dbReference>
<evidence type="ECO:0000313" key="2">
    <source>
        <dbReference type="EMBL" id="GBP97253.1"/>
    </source>
</evidence>
<evidence type="ECO:0000313" key="3">
    <source>
        <dbReference type="Proteomes" id="UP000299102"/>
    </source>
</evidence>
<evidence type="ECO:0000256" key="1">
    <source>
        <dbReference type="SAM" id="MobiDB-lite"/>
    </source>
</evidence>
<reference evidence="2 3" key="1">
    <citation type="journal article" date="2019" name="Commun. Biol.">
        <title>The bagworm genome reveals a unique fibroin gene that provides high tensile strength.</title>
        <authorList>
            <person name="Kono N."/>
            <person name="Nakamura H."/>
            <person name="Ohtoshi R."/>
            <person name="Tomita M."/>
            <person name="Numata K."/>
            <person name="Arakawa K."/>
        </authorList>
    </citation>
    <scope>NUCLEOTIDE SEQUENCE [LARGE SCALE GENOMIC DNA]</scope>
</reference>
<name>A0A4C2AD14_EUMVA</name>
<accession>A0A4C2AD14</accession>
<dbReference type="Proteomes" id="UP000299102">
    <property type="component" value="Unassembled WGS sequence"/>
</dbReference>
<organism evidence="2 3">
    <name type="scientific">Eumeta variegata</name>
    <name type="common">Bagworm moth</name>
    <name type="synonym">Eumeta japonica</name>
    <dbReference type="NCBI Taxonomy" id="151549"/>
    <lineage>
        <taxon>Eukaryota</taxon>
        <taxon>Metazoa</taxon>
        <taxon>Ecdysozoa</taxon>
        <taxon>Arthropoda</taxon>
        <taxon>Hexapoda</taxon>
        <taxon>Insecta</taxon>
        <taxon>Pterygota</taxon>
        <taxon>Neoptera</taxon>
        <taxon>Endopterygota</taxon>
        <taxon>Lepidoptera</taxon>
        <taxon>Glossata</taxon>
        <taxon>Ditrysia</taxon>
        <taxon>Tineoidea</taxon>
        <taxon>Psychidae</taxon>
        <taxon>Oiketicinae</taxon>
        <taxon>Eumeta</taxon>
    </lineage>
</organism>